<comment type="function">
    <text evidence="9">Sigma factors are initiation factors that promote the attachment of RNA polymerase to specific initiation sites and are then released.</text>
</comment>
<dbReference type="GO" id="GO:0000428">
    <property type="term" value="C:DNA-directed RNA polymerase complex"/>
    <property type="evidence" value="ECO:0007669"/>
    <property type="project" value="UniProtKB-KW"/>
</dbReference>
<dbReference type="NCBIfam" id="NF004598">
    <property type="entry name" value="PRK05932.1-5"/>
    <property type="match status" value="1"/>
</dbReference>
<accession>A0A5C8NWD2</accession>
<evidence type="ECO:0000256" key="10">
    <source>
        <dbReference type="SAM" id="MobiDB-lite"/>
    </source>
</evidence>
<proteinExistence type="inferred from homology"/>
<dbReference type="GO" id="GO:0016987">
    <property type="term" value="F:sigma factor activity"/>
    <property type="evidence" value="ECO:0007669"/>
    <property type="project" value="UniProtKB-KW"/>
</dbReference>
<dbReference type="InterPro" id="IPR007046">
    <property type="entry name" value="RNA_pol_sigma_54_core-bd"/>
</dbReference>
<gene>
    <name evidence="13" type="ORF">FHP08_11875</name>
</gene>
<dbReference type="GO" id="GO:0001216">
    <property type="term" value="F:DNA-binding transcription activator activity"/>
    <property type="evidence" value="ECO:0007669"/>
    <property type="project" value="InterPro"/>
</dbReference>
<evidence type="ECO:0000256" key="1">
    <source>
        <dbReference type="ARBA" id="ARBA00008798"/>
    </source>
</evidence>
<dbReference type="InterPro" id="IPR000394">
    <property type="entry name" value="RNA_pol_sigma_54"/>
</dbReference>
<keyword evidence="6 9" id="KW-0731">Sigma factor</keyword>
<dbReference type="Pfam" id="PF04552">
    <property type="entry name" value="Sigma54_DBD"/>
    <property type="match status" value="1"/>
</dbReference>
<protein>
    <recommendedName>
        <fullName evidence="9">RNA polymerase sigma-54 factor</fullName>
    </recommendedName>
</protein>
<comment type="caution">
    <text evidence="13">The sequence shown here is derived from an EMBL/GenBank/DDBJ whole genome shotgun (WGS) entry which is preliminary data.</text>
</comment>
<dbReference type="GO" id="GO:0016779">
    <property type="term" value="F:nucleotidyltransferase activity"/>
    <property type="evidence" value="ECO:0007669"/>
    <property type="project" value="UniProtKB-KW"/>
</dbReference>
<dbReference type="Gene3D" id="1.10.10.60">
    <property type="entry name" value="Homeodomain-like"/>
    <property type="match status" value="1"/>
</dbReference>
<evidence type="ECO:0000259" key="12">
    <source>
        <dbReference type="Pfam" id="PF04963"/>
    </source>
</evidence>
<keyword evidence="3 9" id="KW-0808">Transferase</keyword>
<dbReference type="PROSITE" id="PS00717">
    <property type="entry name" value="SIGMA54_1"/>
    <property type="match status" value="1"/>
</dbReference>
<dbReference type="PROSITE" id="PS00718">
    <property type="entry name" value="SIGMA54_2"/>
    <property type="match status" value="1"/>
</dbReference>
<dbReference type="OrthoDB" id="9814402at2"/>
<dbReference type="PRINTS" id="PR00045">
    <property type="entry name" value="SIGMA54FCT"/>
</dbReference>
<dbReference type="GO" id="GO:0006352">
    <property type="term" value="P:DNA-templated transcription initiation"/>
    <property type="evidence" value="ECO:0007669"/>
    <property type="project" value="InterPro"/>
</dbReference>
<dbReference type="PIRSF" id="PIRSF000774">
    <property type="entry name" value="RpoN"/>
    <property type="match status" value="1"/>
</dbReference>
<keyword evidence="7 9" id="KW-0238">DNA-binding</keyword>
<dbReference type="RefSeq" id="WP_147704663.1">
    <property type="nucleotide sequence ID" value="NZ_VDUY01000004.1"/>
</dbReference>
<evidence type="ECO:0000256" key="6">
    <source>
        <dbReference type="ARBA" id="ARBA00023082"/>
    </source>
</evidence>
<dbReference type="NCBIfam" id="NF009118">
    <property type="entry name" value="PRK12469.1"/>
    <property type="match status" value="1"/>
</dbReference>
<feature type="domain" description="RNA polymerase sigma factor 54 DNA-binding" evidence="11">
    <location>
        <begin position="349"/>
        <end position="504"/>
    </location>
</feature>
<dbReference type="NCBIfam" id="NF004595">
    <property type="entry name" value="PRK05932.1-2"/>
    <property type="match status" value="1"/>
</dbReference>
<evidence type="ECO:0000313" key="14">
    <source>
        <dbReference type="Proteomes" id="UP000321548"/>
    </source>
</evidence>
<keyword evidence="8 9" id="KW-0804">Transcription</keyword>
<evidence type="ECO:0000256" key="8">
    <source>
        <dbReference type="ARBA" id="ARBA00023163"/>
    </source>
</evidence>
<dbReference type="NCBIfam" id="TIGR02395">
    <property type="entry name" value="rpoN_sigma"/>
    <property type="match status" value="1"/>
</dbReference>
<dbReference type="PANTHER" id="PTHR32248">
    <property type="entry name" value="RNA POLYMERASE SIGMA-54 FACTOR"/>
    <property type="match status" value="1"/>
</dbReference>
<evidence type="ECO:0000256" key="5">
    <source>
        <dbReference type="ARBA" id="ARBA00023015"/>
    </source>
</evidence>
<evidence type="ECO:0000256" key="2">
    <source>
        <dbReference type="ARBA" id="ARBA00022478"/>
    </source>
</evidence>
<dbReference type="PANTHER" id="PTHR32248:SF4">
    <property type="entry name" value="RNA POLYMERASE SIGMA-54 FACTOR"/>
    <property type="match status" value="1"/>
</dbReference>
<evidence type="ECO:0000313" key="13">
    <source>
        <dbReference type="EMBL" id="TXL65468.1"/>
    </source>
</evidence>
<dbReference type="InterPro" id="IPR007634">
    <property type="entry name" value="RNA_pol_sigma_54_DNA-bd"/>
</dbReference>
<dbReference type="Proteomes" id="UP000321548">
    <property type="component" value="Unassembled WGS sequence"/>
</dbReference>
<dbReference type="EMBL" id="VDUY01000004">
    <property type="protein sequence ID" value="TXL65468.1"/>
    <property type="molecule type" value="Genomic_DNA"/>
</dbReference>
<dbReference type="Pfam" id="PF00309">
    <property type="entry name" value="Sigma54_AID"/>
    <property type="match status" value="1"/>
</dbReference>
<dbReference type="PROSITE" id="PS50044">
    <property type="entry name" value="SIGMA54_3"/>
    <property type="match status" value="1"/>
</dbReference>
<dbReference type="Pfam" id="PF04963">
    <property type="entry name" value="Sigma54_CBD"/>
    <property type="match status" value="1"/>
</dbReference>
<feature type="domain" description="RNA polymerase sigma factor 54 core-binding" evidence="12">
    <location>
        <begin position="143"/>
        <end position="335"/>
    </location>
</feature>
<dbReference type="Gene3D" id="1.10.10.1330">
    <property type="entry name" value="RNA polymerase sigma-54 factor, core-binding domain"/>
    <property type="match status" value="1"/>
</dbReference>
<keyword evidence="2 9" id="KW-0240">DNA-directed RNA polymerase</keyword>
<dbReference type="AlphaFoldDB" id="A0A5C8NWD2"/>
<organism evidence="13 14">
    <name type="scientific">Zeimonas arvi</name>
    <dbReference type="NCBI Taxonomy" id="2498847"/>
    <lineage>
        <taxon>Bacteria</taxon>
        <taxon>Pseudomonadati</taxon>
        <taxon>Pseudomonadota</taxon>
        <taxon>Betaproteobacteria</taxon>
        <taxon>Burkholderiales</taxon>
        <taxon>Burkholderiaceae</taxon>
        <taxon>Zeimonas</taxon>
    </lineage>
</organism>
<feature type="region of interest" description="Disordered" evidence="10">
    <location>
        <begin position="71"/>
        <end position="143"/>
    </location>
</feature>
<evidence type="ECO:0000256" key="4">
    <source>
        <dbReference type="ARBA" id="ARBA00022695"/>
    </source>
</evidence>
<keyword evidence="14" id="KW-1185">Reference proteome</keyword>
<name>A0A5C8NWD2_9BURK</name>
<evidence type="ECO:0000256" key="9">
    <source>
        <dbReference type="PIRNR" id="PIRNR000774"/>
    </source>
</evidence>
<sequence length="506" mass="55030">MKPSLQLKLSQHLALTPQLQQSIRLLQLSTLELNQELEQILSENPLLERLDDPLQSCVAIAPNGGLDGVAPVSSLAGGDAREQGAEGASGESPAGERGEASEAAPDSWDDAGGDSPQDWGSEAGARTRSDDGEDERDWPQLTGGEIGLREHLVSQLAGTHVSPRDRALVTLLIDELNGDGMLETALDEIAASLPAELDVEPEELSAALRLLQSFDPAGIGARDLRECLLLQLAAGGFDARPEAALRAAREIVANHLDALAARDYPRIKRALRCDDDALREAQALIRQLNPRPGASFSSEAPGYVVPDVIVKKGRSGWTVSLNPDVMPRLRINEMYADILRRNRGSHTELSGRLQEARWLVKNVQQRFDTILRVSQAIVDRQRAFFSHGPVAMRPLVLREIADTLGLHESTVSRVTTQKYMLTPAGTFELKYFFGSHVATDSGGAASSTAIREMIRQLVSAEDPTRPLSDSRIAELLGEQGFVVARRTVAKYREALRIPAVAQRRAL</sequence>
<comment type="similarity">
    <text evidence="1 9">Belongs to the sigma-54 factor family.</text>
</comment>
<evidence type="ECO:0000256" key="3">
    <source>
        <dbReference type="ARBA" id="ARBA00022679"/>
    </source>
</evidence>
<keyword evidence="4 9" id="KW-0548">Nucleotidyltransferase</keyword>
<dbReference type="GO" id="GO:0003677">
    <property type="term" value="F:DNA binding"/>
    <property type="evidence" value="ECO:0007669"/>
    <property type="project" value="UniProtKB-KW"/>
</dbReference>
<evidence type="ECO:0000259" key="11">
    <source>
        <dbReference type="Pfam" id="PF04552"/>
    </source>
</evidence>
<evidence type="ECO:0000256" key="7">
    <source>
        <dbReference type="ARBA" id="ARBA00023125"/>
    </source>
</evidence>
<keyword evidence="5 9" id="KW-0805">Transcription regulation</keyword>
<dbReference type="InterPro" id="IPR038709">
    <property type="entry name" value="RpoN_core-bd_sf"/>
</dbReference>
<reference evidence="13 14" key="1">
    <citation type="submission" date="2019-06" db="EMBL/GenBank/DDBJ databases">
        <title>Quisquiliibacterium sp. nov., isolated from a maize field.</title>
        <authorList>
            <person name="Lin S.-Y."/>
            <person name="Tsai C.-F."/>
            <person name="Young C.-C."/>
        </authorList>
    </citation>
    <scope>NUCLEOTIDE SEQUENCE [LARGE SCALE GENOMIC DNA]</scope>
    <source>
        <strain evidence="13 14">CC-CFT501</strain>
    </source>
</reference>